<dbReference type="Proteomes" id="UP000266673">
    <property type="component" value="Unassembled WGS sequence"/>
</dbReference>
<gene>
    <name evidence="2" type="ORF">C2G38_532184</name>
</gene>
<keyword evidence="1" id="KW-1133">Transmembrane helix</keyword>
<evidence type="ECO:0000313" key="2">
    <source>
        <dbReference type="EMBL" id="RIB06227.1"/>
    </source>
</evidence>
<feature type="transmembrane region" description="Helical" evidence="1">
    <location>
        <begin position="6"/>
        <end position="23"/>
    </location>
</feature>
<organism evidence="2 3">
    <name type="scientific">Gigaspora rosea</name>
    <dbReference type="NCBI Taxonomy" id="44941"/>
    <lineage>
        <taxon>Eukaryota</taxon>
        <taxon>Fungi</taxon>
        <taxon>Fungi incertae sedis</taxon>
        <taxon>Mucoromycota</taxon>
        <taxon>Glomeromycotina</taxon>
        <taxon>Glomeromycetes</taxon>
        <taxon>Diversisporales</taxon>
        <taxon>Gigasporaceae</taxon>
        <taxon>Gigaspora</taxon>
    </lineage>
</organism>
<keyword evidence="1" id="KW-0472">Membrane</keyword>
<name>A0A397UB01_9GLOM</name>
<keyword evidence="3" id="KW-1185">Reference proteome</keyword>
<evidence type="ECO:0000313" key="3">
    <source>
        <dbReference type="Proteomes" id="UP000266673"/>
    </source>
</evidence>
<sequence>MIELSFLIWLIELIINCIFLYHIKHSNLTTIKDFCSWFRAMSSRSYLVFYMI</sequence>
<reference evidence="2 3" key="1">
    <citation type="submission" date="2018-06" db="EMBL/GenBank/DDBJ databases">
        <title>Comparative genomics reveals the genomic features of Rhizophagus irregularis, R. cerebriforme, R. diaphanum and Gigaspora rosea, and their symbiotic lifestyle signature.</title>
        <authorList>
            <person name="Morin E."/>
            <person name="San Clemente H."/>
            <person name="Chen E.C.H."/>
            <person name="De La Providencia I."/>
            <person name="Hainaut M."/>
            <person name="Kuo A."/>
            <person name="Kohler A."/>
            <person name="Murat C."/>
            <person name="Tang N."/>
            <person name="Roy S."/>
            <person name="Loubradou J."/>
            <person name="Henrissat B."/>
            <person name="Grigoriev I.V."/>
            <person name="Corradi N."/>
            <person name="Roux C."/>
            <person name="Martin F.M."/>
        </authorList>
    </citation>
    <scope>NUCLEOTIDE SEQUENCE [LARGE SCALE GENOMIC DNA]</scope>
    <source>
        <strain evidence="2 3">DAOM 194757</strain>
    </source>
</reference>
<proteinExistence type="predicted"/>
<dbReference type="EMBL" id="QKWP01001850">
    <property type="protein sequence ID" value="RIB06227.1"/>
    <property type="molecule type" value="Genomic_DNA"/>
</dbReference>
<accession>A0A397UB01</accession>
<protein>
    <submittedName>
        <fullName evidence="2">Uncharacterized protein</fullName>
    </submittedName>
</protein>
<evidence type="ECO:0000256" key="1">
    <source>
        <dbReference type="SAM" id="Phobius"/>
    </source>
</evidence>
<comment type="caution">
    <text evidence="2">The sequence shown here is derived from an EMBL/GenBank/DDBJ whole genome shotgun (WGS) entry which is preliminary data.</text>
</comment>
<dbReference type="AlphaFoldDB" id="A0A397UB01"/>
<keyword evidence="1" id="KW-0812">Transmembrane</keyword>